<feature type="transmembrane region" description="Helical" evidence="5">
    <location>
        <begin position="37"/>
        <end position="62"/>
    </location>
</feature>
<sequence>MIDFLAAQIYPLTVLLSLALCSHNQLLKRLGAKGTYALWAIIPLALLLFNIPVDVFSVSNAAQSEFSQYLTIPKLALEQVEHIDWLSLVWIVVSAFLIITAFISHFKFNKNLQLSKVRSQLFRITLPKGLTIYRSSHVHSPMLVGLFEQKLVIPEDFEDIYSTEQQQLILQHEICHFDRNDIYWNLLAFSFITLFWFHPLVWLSYFRFRRDQELSCDQTVLARKQTESRITYSKALLVAAEATPPLSFAQLSFYEYGDKKIMFERLKHIKHATKSSSVTLAVVSALSISLLSAASFAGNLGGGESGYHGNKELGVYPKVRIEPKYPKQAAQEGIEGAVVLKFDINADGDVKNVSVVKALPKGVFDKVAKIALRQWKYESSDAYHKDQLVQLDFRMGPNSTLDTSEMLERIKVTH</sequence>
<dbReference type="GO" id="GO:0031992">
    <property type="term" value="F:energy transducer activity"/>
    <property type="evidence" value="ECO:0007669"/>
    <property type="project" value="InterPro"/>
</dbReference>
<keyword evidence="5" id="KW-1003">Cell membrane</keyword>
<evidence type="ECO:0000259" key="6">
    <source>
        <dbReference type="PROSITE" id="PS52015"/>
    </source>
</evidence>
<keyword evidence="5" id="KW-0653">Protein transport</keyword>
<dbReference type="OrthoDB" id="1628901at2"/>
<dbReference type="CDD" id="cd07341">
    <property type="entry name" value="M56_BlaR1_MecR1_like"/>
    <property type="match status" value="1"/>
</dbReference>
<dbReference type="Pfam" id="PF03544">
    <property type="entry name" value="TonB_C"/>
    <property type="match status" value="1"/>
</dbReference>
<evidence type="ECO:0000256" key="5">
    <source>
        <dbReference type="RuleBase" id="RU362123"/>
    </source>
</evidence>
<feature type="transmembrane region" description="Helical" evidence="5">
    <location>
        <begin position="182"/>
        <end position="205"/>
    </location>
</feature>
<dbReference type="SUPFAM" id="SSF74653">
    <property type="entry name" value="TolA/TonB C-terminal domain"/>
    <property type="match status" value="1"/>
</dbReference>
<proteinExistence type="inferred from homology"/>
<evidence type="ECO:0000256" key="3">
    <source>
        <dbReference type="ARBA" id="ARBA00022989"/>
    </source>
</evidence>
<keyword evidence="5" id="KW-0813">Transport</keyword>
<comment type="similarity">
    <text evidence="5">Belongs to the TonB family.</text>
</comment>
<dbReference type="InterPro" id="IPR037682">
    <property type="entry name" value="TonB_C"/>
</dbReference>
<comment type="caution">
    <text evidence="5">Lacks conserved residue(s) required for the propagation of feature annotation.</text>
</comment>
<dbReference type="GO" id="GO:0015891">
    <property type="term" value="P:siderophore transport"/>
    <property type="evidence" value="ECO:0007669"/>
    <property type="project" value="InterPro"/>
</dbReference>
<keyword evidence="2 5" id="KW-0812">Transmembrane</keyword>
<evidence type="ECO:0000313" key="8">
    <source>
        <dbReference type="Proteomes" id="UP000315303"/>
    </source>
</evidence>
<name>A0A502KM64_9GAMM</name>
<dbReference type="InterPro" id="IPR003538">
    <property type="entry name" value="TonB"/>
</dbReference>
<dbReference type="PANTHER" id="PTHR34978:SF3">
    <property type="entry name" value="SLR0241 PROTEIN"/>
    <property type="match status" value="1"/>
</dbReference>
<comment type="subcellular location">
    <subcellularLocation>
        <location evidence="5">Cell inner membrane</location>
        <topology evidence="5">Single-pass membrane protein</topology>
        <orientation evidence="5">Periplasmic side</orientation>
    </subcellularLocation>
    <subcellularLocation>
        <location evidence="1">Membrane</location>
        <topology evidence="1">Single-pass membrane protein</topology>
    </subcellularLocation>
</comment>
<organism evidence="7 8">
    <name type="scientific">Litorilituus lipolyticus</name>
    <dbReference type="NCBI Taxonomy" id="2491017"/>
    <lineage>
        <taxon>Bacteria</taxon>
        <taxon>Pseudomonadati</taxon>
        <taxon>Pseudomonadota</taxon>
        <taxon>Gammaproteobacteria</taxon>
        <taxon>Alteromonadales</taxon>
        <taxon>Colwelliaceae</taxon>
        <taxon>Litorilituus</taxon>
    </lineage>
</organism>
<feature type="transmembrane region" description="Helical" evidence="5">
    <location>
        <begin position="83"/>
        <end position="106"/>
    </location>
</feature>
<dbReference type="InterPro" id="IPR008756">
    <property type="entry name" value="Peptidase_M56"/>
</dbReference>
<dbReference type="EMBL" id="SAWY01000040">
    <property type="protein sequence ID" value="TPH12576.1"/>
    <property type="molecule type" value="Genomic_DNA"/>
</dbReference>
<dbReference type="GO" id="GO:0015031">
    <property type="term" value="P:protein transport"/>
    <property type="evidence" value="ECO:0007669"/>
    <property type="project" value="UniProtKB-UniRule"/>
</dbReference>
<keyword evidence="5" id="KW-0997">Cell inner membrane</keyword>
<dbReference type="PRINTS" id="PR01374">
    <property type="entry name" value="TONBPROTEIN"/>
</dbReference>
<protein>
    <recommendedName>
        <fullName evidence="5">Protein TonB</fullName>
    </recommendedName>
</protein>
<dbReference type="PROSITE" id="PS52015">
    <property type="entry name" value="TONB_CTD"/>
    <property type="match status" value="1"/>
</dbReference>
<keyword evidence="5" id="KW-0735">Signal-anchor</keyword>
<reference evidence="7 8" key="1">
    <citation type="submission" date="2019-01" db="EMBL/GenBank/DDBJ databases">
        <title>Litorilituus lipolytica sp. nov., isolated from intertidal sand of the Yellow Sea in China.</title>
        <authorList>
            <person name="Liu A."/>
        </authorList>
    </citation>
    <scope>NUCLEOTIDE SEQUENCE [LARGE SCALE GENOMIC DNA]</scope>
    <source>
        <strain evidence="7 8">RZ04</strain>
    </source>
</reference>
<gene>
    <name evidence="7" type="ORF">EPA86_16685</name>
</gene>
<dbReference type="GO" id="GO:0005886">
    <property type="term" value="C:plasma membrane"/>
    <property type="evidence" value="ECO:0007669"/>
    <property type="project" value="UniProtKB-SubCell"/>
</dbReference>
<dbReference type="RefSeq" id="WP_140605524.1">
    <property type="nucleotide sequence ID" value="NZ_SAWY01000040.1"/>
</dbReference>
<dbReference type="Pfam" id="PF05569">
    <property type="entry name" value="Peptidase_M56"/>
    <property type="match status" value="1"/>
</dbReference>
<keyword evidence="8" id="KW-1185">Reference proteome</keyword>
<dbReference type="InterPro" id="IPR052173">
    <property type="entry name" value="Beta-lactam_resp_regulator"/>
</dbReference>
<evidence type="ECO:0000256" key="1">
    <source>
        <dbReference type="ARBA" id="ARBA00004167"/>
    </source>
</evidence>
<evidence type="ECO:0000256" key="2">
    <source>
        <dbReference type="ARBA" id="ARBA00022692"/>
    </source>
</evidence>
<keyword evidence="4 5" id="KW-0472">Membrane</keyword>
<accession>A0A502KM64</accession>
<dbReference type="Gene3D" id="3.30.2420.10">
    <property type="entry name" value="TonB"/>
    <property type="match status" value="1"/>
</dbReference>
<evidence type="ECO:0000313" key="7">
    <source>
        <dbReference type="EMBL" id="TPH12576.1"/>
    </source>
</evidence>
<evidence type="ECO:0000256" key="4">
    <source>
        <dbReference type="ARBA" id="ARBA00023136"/>
    </source>
</evidence>
<keyword evidence="3 5" id="KW-1133">Transmembrane helix</keyword>
<dbReference type="GO" id="GO:0030288">
    <property type="term" value="C:outer membrane-bounded periplasmic space"/>
    <property type="evidence" value="ECO:0007669"/>
    <property type="project" value="InterPro"/>
</dbReference>
<comment type="function">
    <text evidence="5">Interacts with outer membrane receptor proteins that carry out high-affinity binding and energy dependent uptake into the periplasmic space of specific substrates. It could act to transduce energy from the cytoplasmic membrane to specific energy-requiring processes in the outer membrane, resulting in the release into the periplasm of ligands bound by these outer membrane proteins.</text>
</comment>
<dbReference type="GO" id="GO:0055085">
    <property type="term" value="P:transmembrane transport"/>
    <property type="evidence" value="ECO:0007669"/>
    <property type="project" value="InterPro"/>
</dbReference>
<dbReference type="PANTHER" id="PTHR34978">
    <property type="entry name" value="POSSIBLE SENSOR-TRANSDUCER PROTEIN BLAR"/>
    <property type="match status" value="1"/>
</dbReference>
<dbReference type="NCBIfam" id="TIGR01352">
    <property type="entry name" value="tonB_Cterm"/>
    <property type="match status" value="1"/>
</dbReference>
<dbReference type="Proteomes" id="UP000315303">
    <property type="component" value="Unassembled WGS sequence"/>
</dbReference>
<comment type="caution">
    <text evidence="7">The sequence shown here is derived from an EMBL/GenBank/DDBJ whole genome shotgun (WGS) entry which is preliminary data.</text>
</comment>
<feature type="domain" description="TonB C-terminal" evidence="6">
    <location>
        <begin position="310"/>
        <end position="402"/>
    </location>
</feature>
<dbReference type="InterPro" id="IPR006260">
    <property type="entry name" value="TonB/TolA_C"/>
</dbReference>
<dbReference type="AlphaFoldDB" id="A0A502KM64"/>